<dbReference type="RefSeq" id="XP_012181327.1">
    <property type="nucleotide sequence ID" value="XM_012325937.1"/>
</dbReference>
<dbReference type="HOGENOM" id="CLU_2904204_0_0_1"/>
<dbReference type="GeneID" id="24096955"/>
<dbReference type="Proteomes" id="UP000006352">
    <property type="component" value="Unassembled WGS sequence"/>
</dbReference>
<dbReference type="InParanoid" id="J4H2S7"/>
<name>J4H2S7_9APHY</name>
<dbReference type="AlphaFoldDB" id="J4H2S7"/>
<organism evidence="1 2">
    <name type="scientific">Fibroporia radiculosa</name>
    <dbReference type="NCBI Taxonomy" id="599839"/>
    <lineage>
        <taxon>Eukaryota</taxon>
        <taxon>Fungi</taxon>
        <taxon>Dikarya</taxon>
        <taxon>Basidiomycota</taxon>
        <taxon>Agaricomycotina</taxon>
        <taxon>Agaricomycetes</taxon>
        <taxon>Polyporales</taxon>
        <taxon>Fibroporiaceae</taxon>
        <taxon>Fibroporia</taxon>
    </lineage>
</organism>
<evidence type="ECO:0000313" key="1">
    <source>
        <dbReference type="EMBL" id="CCM02044.1"/>
    </source>
</evidence>
<sequence>MSYDAKLNHIAALNDLRDAVWMNPDALLGSGVVNVAGGTHEYKYLDLRAHRTPVCPTVGSLP</sequence>
<protein>
    <submittedName>
        <fullName evidence="1">Uncharacterized protein</fullName>
    </submittedName>
</protein>
<gene>
    <name evidence="1" type="ORF">FIBRA_04120</name>
</gene>
<dbReference type="EMBL" id="HE797060">
    <property type="protein sequence ID" value="CCM02044.1"/>
    <property type="molecule type" value="Genomic_DNA"/>
</dbReference>
<proteinExistence type="predicted"/>
<keyword evidence="2" id="KW-1185">Reference proteome</keyword>
<accession>J4H2S7</accession>
<reference evidence="1 2" key="1">
    <citation type="journal article" date="2012" name="Appl. Environ. Microbiol.">
        <title>Short-read sequencing for genomic analysis of the brown rot fungus Fibroporia radiculosa.</title>
        <authorList>
            <person name="Tang J.D."/>
            <person name="Perkins A.D."/>
            <person name="Sonstegard T.S."/>
            <person name="Schroeder S.G."/>
            <person name="Burgess S.C."/>
            <person name="Diehl S.V."/>
        </authorList>
    </citation>
    <scope>NUCLEOTIDE SEQUENCE [LARGE SCALE GENOMIC DNA]</scope>
    <source>
        <strain evidence="1 2">TFFH 294</strain>
    </source>
</reference>
<evidence type="ECO:0000313" key="2">
    <source>
        <dbReference type="Proteomes" id="UP000006352"/>
    </source>
</evidence>